<dbReference type="AlphaFoldDB" id="A0A653C3N2"/>
<evidence type="ECO:0000256" key="4">
    <source>
        <dbReference type="ARBA" id="ARBA00023157"/>
    </source>
</evidence>
<evidence type="ECO:0000256" key="7">
    <source>
        <dbReference type="RuleBase" id="RU004262"/>
    </source>
</evidence>
<keyword evidence="3" id="KW-0964">Secreted</keyword>
<dbReference type="InterPro" id="IPR013818">
    <property type="entry name" value="Lipase"/>
</dbReference>
<evidence type="ECO:0000313" key="10">
    <source>
        <dbReference type="Proteomes" id="UP000410492"/>
    </source>
</evidence>
<organism evidence="9 10">
    <name type="scientific">Callosobruchus maculatus</name>
    <name type="common">Southern cowpea weevil</name>
    <name type="synonym">Pulse bruchid</name>
    <dbReference type="NCBI Taxonomy" id="64391"/>
    <lineage>
        <taxon>Eukaryota</taxon>
        <taxon>Metazoa</taxon>
        <taxon>Ecdysozoa</taxon>
        <taxon>Arthropoda</taxon>
        <taxon>Hexapoda</taxon>
        <taxon>Insecta</taxon>
        <taxon>Pterygota</taxon>
        <taxon>Neoptera</taxon>
        <taxon>Endopterygota</taxon>
        <taxon>Coleoptera</taxon>
        <taxon>Polyphaga</taxon>
        <taxon>Cucujiformia</taxon>
        <taxon>Chrysomeloidea</taxon>
        <taxon>Chrysomelidae</taxon>
        <taxon>Bruchinae</taxon>
        <taxon>Bruchini</taxon>
        <taxon>Callosobruchus</taxon>
    </lineage>
</organism>
<evidence type="ECO:0000256" key="3">
    <source>
        <dbReference type="ARBA" id="ARBA00022525"/>
    </source>
</evidence>
<dbReference type="InterPro" id="IPR002331">
    <property type="entry name" value="Lipase_panc"/>
</dbReference>
<keyword evidence="10" id="KW-1185">Reference proteome</keyword>
<sequence>MSGNSSVFVQTLMYMMNQSIIQQESSYNYYYMQIGKDPGNATRCYGSYGCFELNYPWTSESRPVSLFPEELLKIEPTFPIYTRNNPEQAKYFDLNDFNYVEQIEFDATKPIFVVTHGYLEGGGIKWISKIVQALLDLMDCTVIVIDWHGGSSPPYTQAVANIRLVGAVTAHLLHDISAYTGSQGLSHVHLIGHSLGAHLSGYVGYTVQKMFNLTIGRITALDPAEPHFSKTEAPVRLDRSAAHYVDVIHTDASQFIRGGLGMTESIGHVDYYPNGGTNQPGCTKSVFQYVKEANGSFFHGVKKYLSCNHIRSHEFFLESITPNPRCKFMTMSCSSYQDFTSGKCFGCGENKEKCIPFGFHGRKYYEKMFGHKHRHTSKVQYLITGETSPFCRGHYRIIVQVSKTNESQTHGGEIGQLIFRMHSTSDGKGFKSDPVGFFSGFHEPGGLYVGVVATNEVSHLKAIEIEWKYNSSLFNPLTWRILSTPKIYLKKVTVESLELDQRITVCAKSQKPLINGIPQLMIRSYC</sequence>
<dbReference type="CDD" id="cd00707">
    <property type="entry name" value="Pancreat_lipase_like"/>
    <property type="match status" value="1"/>
</dbReference>
<dbReference type="InterPro" id="IPR016272">
    <property type="entry name" value="Lipase_LIPH"/>
</dbReference>
<evidence type="ECO:0000259" key="8">
    <source>
        <dbReference type="Pfam" id="PF00151"/>
    </source>
</evidence>
<evidence type="ECO:0000256" key="6">
    <source>
        <dbReference type="PIRSR" id="PIRSR000865-2"/>
    </source>
</evidence>
<evidence type="ECO:0000256" key="1">
    <source>
        <dbReference type="ARBA" id="ARBA00004613"/>
    </source>
</evidence>
<dbReference type="FunFam" id="3.40.50.1820:FF:000033">
    <property type="entry name" value="Pancreatic triacylglycerol lipase"/>
    <property type="match status" value="1"/>
</dbReference>
<dbReference type="PRINTS" id="PR00823">
    <property type="entry name" value="PANCLIPASE"/>
</dbReference>
<comment type="similarity">
    <text evidence="2 7">Belongs to the AB hydrolase superfamily. Lipase family.</text>
</comment>
<dbReference type="PRINTS" id="PR00821">
    <property type="entry name" value="TAGLIPASE"/>
</dbReference>
<dbReference type="PANTHER" id="PTHR11610">
    <property type="entry name" value="LIPASE"/>
    <property type="match status" value="1"/>
</dbReference>
<evidence type="ECO:0000256" key="2">
    <source>
        <dbReference type="ARBA" id="ARBA00010701"/>
    </source>
</evidence>
<dbReference type="InterPro" id="IPR029058">
    <property type="entry name" value="AB_hydrolase_fold"/>
</dbReference>
<name>A0A653C3N2_CALMS</name>
<proteinExistence type="inferred from homology"/>
<keyword evidence="6" id="KW-0106">Calcium</keyword>
<accession>A0A653C3N2</accession>
<evidence type="ECO:0000256" key="5">
    <source>
        <dbReference type="PIRSR" id="PIRSR000865-1"/>
    </source>
</evidence>
<dbReference type="GO" id="GO:0046872">
    <property type="term" value="F:metal ion binding"/>
    <property type="evidence" value="ECO:0007669"/>
    <property type="project" value="UniProtKB-KW"/>
</dbReference>
<dbReference type="OrthoDB" id="199913at2759"/>
<feature type="active site" description="Charge relay system" evidence="5">
    <location>
        <position position="309"/>
    </location>
</feature>
<feature type="active site" description="Nucleophile" evidence="5">
    <location>
        <position position="194"/>
    </location>
</feature>
<dbReference type="PIRSF" id="PIRSF000865">
    <property type="entry name" value="Lipoprotein_lipase_LIPH"/>
    <property type="match status" value="1"/>
</dbReference>
<dbReference type="SUPFAM" id="SSF53474">
    <property type="entry name" value="alpha/beta-Hydrolases"/>
    <property type="match status" value="1"/>
</dbReference>
<evidence type="ECO:0000313" key="9">
    <source>
        <dbReference type="EMBL" id="VEN42536.1"/>
    </source>
</evidence>
<dbReference type="EMBL" id="CAACVG010006915">
    <property type="protein sequence ID" value="VEN42536.1"/>
    <property type="molecule type" value="Genomic_DNA"/>
</dbReference>
<dbReference type="InterPro" id="IPR033906">
    <property type="entry name" value="Lipase_N"/>
</dbReference>
<keyword evidence="6" id="KW-0479">Metal-binding</keyword>
<dbReference type="Proteomes" id="UP000410492">
    <property type="component" value="Unassembled WGS sequence"/>
</dbReference>
<feature type="active site" description="Charge relay system" evidence="5">
    <location>
        <position position="222"/>
    </location>
</feature>
<dbReference type="Pfam" id="PF00151">
    <property type="entry name" value="Lipase"/>
    <property type="match status" value="1"/>
</dbReference>
<dbReference type="GO" id="GO:0005615">
    <property type="term" value="C:extracellular space"/>
    <property type="evidence" value="ECO:0007669"/>
    <property type="project" value="TreeGrafter"/>
</dbReference>
<reference evidence="9 10" key="1">
    <citation type="submission" date="2019-01" db="EMBL/GenBank/DDBJ databases">
        <authorList>
            <person name="Sayadi A."/>
        </authorList>
    </citation>
    <scope>NUCLEOTIDE SEQUENCE [LARGE SCALE GENOMIC DNA]</scope>
</reference>
<dbReference type="InterPro" id="IPR000734">
    <property type="entry name" value="TAG_lipase"/>
</dbReference>
<dbReference type="GO" id="GO:0004806">
    <property type="term" value="F:triacylglycerol lipase activity"/>
    <property type="evidence" value="ECO:0007669"/>
    <property type="project" value="InterPro"/>
</dbReference>
<feature type="binding site" evidence="6">
    <location>
        <position position="236"/>
    </location>
    <ligand>
        <name>Ca(2+)</name>
        <dbReference type="ChEBI" id="CHEBI:29108"/>
    </ligand>
</feature>
<gene>
    <name evidence="9" type="ORF">CALMAC_LOCUS5987</name>
</gene>
<dbReference type="GO" id="GO:0016042">
    <property type="term" value="P:lipid catabolic process"/>
    <property type="evidence" value="ECO:0007669"/>
    <property type="project" value="TreeGrafter"/>
</dbReference>
<dbReference type="Gene3D" id="3.40.50.1820">
    <property type="entry name" value="alpha/beta hydrolase"/>
    <property type="match status" value="1"/>
</dbReference>
<comment type="subcellular location">
    <subcellularLocation>
        <location evidence="1">Secreted</location>
    </subcellularLocation>
</comment>
<keyword evidence="4" id="KW-1015">Disulfide bond</keyword>
<protein>
    <recommendedName>
        <fullName evidence="8">Lipase domain-containing protein</fullName>
    </recommendedName>
</protein>
<feature type="domain" description="Lipase" evidence="8">
    <location>
        <begin position="44"/>
        <end position="390"/>
    </location>
</feature>
<dbReference type="PANTHER" id="PTHR11610:SF185">
    <property type="entry name" value="LD47264P"/>
    <property type="match status" value="1"/>
</dbReference>
<feature type="binding site" evidence="6">
    <location>
        <position position="238"/>
    </location>
    <ligand>
        <name>Ca(2+)</name>
        <dbReference type="ChEBI" id="CHEBI:29108"/>
    </ligand>
</feature>